<evidence type="ECO:0000313" key="2">
    <source>
        <dbReference type="Proteomes" id="UP000827976"/>
    </source>
</evidence>
<keyword evidence="2" id="KW-1185">Reference proteome</keyword>
<protein>
    <submittedName>
        <fullName evidence="1">Uncharacterized protein</fullName>
    </submittedName>
</protein>
<gene>
    <name evidence="1" type="ORF">IHE45_08G100800</name>
</gene>
<name>A0ACB7VKS0_DIOAL</name>
<sequence length="323" mass="36442">MGFISMAMKDSYEPPYTLGKILKEALKLLTKSFKFTLPIIISTFIFSTSTFIANTNYTTPLIQDFSSKLLLILNNIHPNVPLSPNFFKNLISIGKDLKQYTIIQAVIIFTTFIFSFILIISTTYTFTTAYSGEPLSAKGLLKVFKKRWYQTLITKLYILIFNIGFEVLLFSVIGVTLLMTKSSSLCMGITFIAFSLFIYIITRWRVSLVVAVNEKSYGIGAFSKAVILFKGNEKKGCAITILALLVEMAMAGAFVFIRRFTKVESLMIVNVGLLALMSLFGTYVSAVYTVYYFECRKSHGIVDEEGDQYVFMFDSLLPRTTKV</sequence>
<proteinExistence type="predicted"/>
<accession>A0ACB7VKS0</accession>
<reference evidence="2" key="1">
    <citation type="journal article" date="2022" name="Nat. Commun.">
        <title>Chromosome evolution and the genetic basis of agronomically important traits in greater yam.</title>
        <authorList>
            <person name="Bredeson J.V."/>
            <person name="Lyons J.B."/>
            <person name="Oniyinde I.O."/>
            <person name="Okereke N.R."/>
            <person name="Kolade O."/>
            <person name="Nnabue I."/>
            <person name="Nwadili C.O."/>
            <person name="Hribova E."/>
            <person name="Parker M."/>
            <person name="Nwogha J."/>
            <person name="Shu S."/>
            <person name="Carlson J."/>
            <person name="Kariba R."/>
            <person name="Muthemba S."/>
            <person name="Knop K."/>
            <person name="Barton G.J."/>
            <person name="Sherwood A.V."/>
            <person name="Lopez-Montes A."/>
            <person name="Asiedu R."/>
            <person name="Jamnadass R."/>
            <person name="Muchugi A."/>
            <person name="Goodstein D."/>
            <person name="Egesi C.N."/>
            <person name="Featherston J."/>
            <person name="Asfaw A."/>
            <person name="Simpson G.G."/>
            <person name="Dolezel J."/>
            <person name="Hendre P.S."/>
            <person name="Van Deynze A."/>
            <person name="Kumar P.L."/>
            <person name="Obidiegwu J.E."/>
            <person name="Bhattacharjee R."/>
            <person name="Rokhsar D.S."/>
        </authorList>
    </citation>
    <scope>NUCLEOTIDE SEQUENCE [LARGE SCALE GENOMIC DNA]</scope>
    <source>
        <strain evidence="2">cv. TDa95/00328</strain>
    </source>
</reference>
<comment type="caution">
    <text evidence="1">The sequence shown here is derived from an EMBL/GenBank/DDBJ whole genome shotgun (WGS) entry which is preliminary data.</text>
</comment>
<dbReference type="EMBL" id="CM037018">
    <property type="protein sequence ID" value="KAH7674865.1"/>
    <property type="molecule type" value="Genomic_DNA"/>
</dbReference>
<dbReference type="Proteomes" id="UP000827976">
    <property type="component" value="Chromosome 8"/>
</dbReference>
<evidence type="ECO:0000313" key="1">
    <source>
        <dbReference type="EMBL" id="KAH7674865.1"/>
    </source>
</evidence>
<organism evidence="1 2">
    <name type="scientific">Dioscorea alata</name>
    <name type="common">Purple yam</name>
    <dbReference type="NCBI Taxonomy" id="55571"/>
    <lineage>
        <taxon>Eukaryota</taxon>
        <taxon>Viridiplantae</taxon>
        <taxon>Streptophyta</taxon>
        <taxon>Embryophyta</taxon>
        <taxon>Tracheophyta</taxon>
        <taxon>Spermatophyta</taxon>
        <taxon>Magnoliopsida</taxon>
        <taxon>Liliopsida</taxon>
        <taxon>Dioscoreales</taxon>
        <taxon>Dioscoreaceae</taxon>
        <taxon>Dioscorea</taxon>
    </lineage>
</organism>